<protein>
    <recommendedName>
        <fullName evidence="3">Secreted protein</fullName>
    </recommendedName>
</protein>
<accession>A0A160DWP1</accession>
<evidence type="ECO:0008006" key="3">
    <source>
        <dbReference type="Google" id="ProtNLM"/>
    </source>
</evidence>
<evidence type="ECO:0000313" key="1">
    <source>
        <dbReference type="EMBL" id="ANB18680.1"/>
    </source>
</evidence>
<name>A0A160DWP1_9GAMM</name>
<dbReference type="PATRIC" id="fig|1300342.3.peg.2612"/>
<organism evidence="1 2">
    <name type="scientific">Dokdonella koreensis DS-123</name>
    <dbReference type="NCBI Taxonomy" id="1300342"/>
    <lineage>
        <taxon>Bacteria</taxon>
        <taxon>Pseudomonadati</taxon>
        <taxon>Pseudomonadota</taxon>
        <taxon>Gammaproteobacteria</taxon>
        <taxon>Lysobacterales</taxon>
        <taxon>Rhodanobacteraceae</taxon>
        <taxon>Dokdonella</taxon>
    </lineage>
</organism>
<evidence type="ECO:0000313" key="2">
    <source>
        <dbReference type="Proteomes" id="UP000076830"/>
    </source>
</evidence>
<dbReference type="KEGG" id="dko:I596_2684"/>
<dbReference type="Proteomes" id="UP000076830">
    <property type="component" value="Chromosome"/>
</dbReference>
<keyword evidence="2" id="KW-1185">Reference proteome</keyword>
<gene>
    <name evidence="1" type="ORF">I596_2684</name>
</gene>
<dbReference type="AlphaFoldDB" id="A0A160DWP1"/>
<dbReference type="STRING" id="1300342.I596_2684"/>
<sequence length="206" mass="22481">MRTFLLPIALLILLPGCDRPTPSSAASSPTAASAKPADAFFAQLGALCGKAFAGRLVAFDERDRESFGGPSVMHVRTCSEQEIRIPFHVGDDRSRTWIVSRVDGGLRLKHDHRHRDGSEDDLTQYGGDSAAAGAGTAIRQSFPADAESKAMFLKGGLNASVDNVWSLEVEPGSRFAYELRRPDRHFRVEFDLSQPVEAPPPPWGYE</sequence>
<dbReference type="OrthoDB" id="1524207at2"/>
<proteinExistence type="predicted"/>
<dbReference type="EMBL" id="CP015249">
    <property type="protein sequence ID" value="ANB18680.1"/>
    <property type="molecule type" value="Genomic_DNA"/>
</dbReference>
<dbReference type="RefSeq" id="WP_067648479.1">
    <property type="nucleotide sequence ID" value="NZ_CP015249.1"/>
</dbReference>
<reference evidence="1 2" key="1">
    <citation type="submission" date="2016-04" db="EMBL/GenBank/DDBJ databases">
        <title>Complete genome sequence of Dokdonella koreensis DS-123T.</title>
        <authorList>
            <person name="Kim J.F."/>
            <person name="Lee H."/>
            <person name="Kwak M.-J."/>
        </authorList>
    </citation>
    <scope>NUCLEOTIDE SEQUENCE [LARGE SCALE GENOMIC DNA]</scope>
    <source>
        <strain evidence="1 2">DS-123</strain>
    </source>
</reference>